<evidence type="ECO:0000313" key="3">
    <source>
        <dbReference type="Proteomes" id="UP000199092"/>
    </source>
</evidence>
<gene>
    <name evidence="2" type="ORF">SAMN04488543_3678</name>
</gene>
<dbReference type="InterPro" id="IPR006059">
    <property type="entry name" value="SBP"/>
</dbReference>
<reference evidence="2 3" key="1">
    <citation type="submission" date="2016-10" db="EMBL/GenBank/DDBJ databases">
        <authorList>
            <person name="de Groot N.N."/>
        </authorList>
    </citation>
    <scope>NUCLEOTIDE SEQUENCE [LARGE SCALE GENOMIC DNA]</scope>
    <source>
        <strain evidence="2 3">DSM 21741</strain>
    </source>
</reference>
<proteinExistence type="predicted"/>
<dbReference type="Gene3D" id="3.40.190.10">
    <property type="entry name" value="Periplasmic binding protein-like II"/>
    <property type="match status" value="2"/>
</dbReference>
<dbReference type="OrthoDB" id="2509690at2"/>
<organism evidence="2 3">
    <name type="scientific">Friedmanniella luteola</name>
    <dbReference type="NCBI Taxonomy" id="546871"/>
    <lineage>
        <taxon>Bacteria</taxon>
        <taxon>Bacillati</taxon>
        <taxon>Actinomycetota</taxon>
        <taxon>Actinomycetes</taxon>
        <taxon>Propionibacteriales</taxon>
        <taxon>Nocardioidaceae</taxon>
        <taxon>Friedmanniella</taxon>
    </lineage>
</organism>
<dbReference type="Proteomes" id="UP000199092">
    <property type="component" value="Chromosome I"/>
</dbReference>
<accession>A0A1H1ZCA3</accession>
<dbReference type="RefSeq" id="WP_091414656.1">
    <property type="nucleotide sequence ID" value="NZ_LT629749.1"/>
</dbReference>
<dbReference type="AlphaFoldDB" id="A0A1H1ZCA3"/>
<feature type="chain" id="PRO_5009267516" evidence="1">
    <location>
        <begin position="30"/>
        <end position="447"/>
    </location>
</feature>
<name>A0A1H1ZCA3_9ACTN</name>
<dbReference type="SUPFAM" id="SSF53850">
    <property type="entry name" value="Periplasmic binding protein-like II"/>
    <property type="match status" value="1"/>
</dbReference>
<keyword evidence="3" id="KW-1185">Reference proteome</keyword>
<dbReference type="STRING" id="546871.SAMN04488543_3678"/>
<dbReference type="Pfam" id="PF01547">
    <property type="entry name" value="SBP_bac_1"/>
    <property type="match status" value="1"/>
</dbReference>
<evidence type="ECO:0000313" key="2">
    <source>
        <dbReference type="EMBL" id="SDT31239.1"/>
    </source>
</evidence>
<feature type="signal peptide" evidence="1">
    <location>
        <begin position="1"/>
        <end position="29"/>
    </location>
</feature>
<dbReference type="PROSITE" id="PS51257">
    <property type="entry name" value="PROKAR_LIPOPROTEIN"/>
    <property type="match status" value="1"/>
</dbReference>
<evidence type="ECO:0000256" key="1">
    <source>
        <dbReference type="SAM" id="SignalP"/>
    </source>
</evidence>
<sequence>MRFSMSARRGLALVALATASALTATGCSAGSLGSSTDDGGGDGAVTISYLLGGNDDATVASAAKLVEAFQAANPNIKVETESRPGGSDGDNLIKTKLSTQDMSDVFAYNNGSLLAALKPTTNLVPMTDEPWAGTLDKVFVDATTVDGQLFGAPNGTAFGGGMLYNTKVYEKLGLEIPKTWDEFMANNDKVKAAGITPVEATYGDTWTSQLPVLADYANVEAANPDFAEQYTAGQAKYATTPAALAGFQHIEELSKGGYFNKNFASAKFNDGLKDIASGKAAHYPQIGSVAAGLDALSDGKTNDVGMFAWPGDDASKNTLTVWSPGGFYIPKTTEGDKLDAAKKFVAFTQTQPGCDAVSSAALPTGPYLNTTCTLPDDVITVAKDTSAYFEAGDVSPALEFKSPIKGPNLEQICIQVGTGQESGTKGASLYDADVKKQALQLGLPGWE</sequence>
<keyword evidence="1" id="KW-0732">Signal</keyword>
<dbReference type="EMBL" id="LT629749">
    <property type="protein sequence ID" value="SDT31239.1"/>
    <property type="molecule type" value="Genomic_DNA"/>
</dbReference>
<protein>
    <submittedName>
        <fullName evidence="2">Carbohydrate ABC transporter substrate-binding protein, CUT1 family</fullName>
    </submittedName>
</protein>